<dbReference type="PANTHER" id="PTHR47036:SF1">
    <property type="entry name" value="COBALT-FACTOR III C(17)-METHYLTRANSFERASE-RELATED"/>
    <property type="match status" value="1"/>
</dbReference>
<dbReference type="OrthoDB" id="9772960at2"/>
<dbReference type="InterPro" id="IPR014777">
    <property type="entry name" value="4pyrrole_Mease_sub1"/>
</dbReference>
<evidence type="ECO:0000256" key="5">
    <source>
        <dbReference type="ARBA" id="ARBA00022691"/>
    </source>
</evidence>
<comment type="pathway">
    <text evidence="1">Cofactor biosynthesis; adenosylcobalamin biosynthesis.</text>
</comment>
<dbReference type="SUPFAM" id="SSF53790">
    <property type="entry name" value="Tetrapyrrole methylase"/>
    <property type="match status" value="1"/>
</dbReference>
<keyword evidence="8" id="KW-1185">Reference proteome</keyword>
<dbReference type="GO" id="GO:0032259">
    <property type="term" value="P:methylation"/>
    <property type="evidence" value="ECO:0007669"/>
    <property type="project" value="UniProtKB-KW"/>
</dbReference>
<reference evidence="7 8" key="1">
    <citation type="submission" date="2016-10" db="EMBL/GenBank/DDBJ databases">
        <authorList>
            <person name="de Groot N.N."/>
        </authorList>
    </citation>
    <scope>NUCLEOTIDE SEQUENCE [LARGE SCALE GENOMIC DNA]</scope>
    <source>
        <strain evidence="7 8">CGMCC 1.8891</strain>
    </source>
</reference>
<dbReference type="Gene3D" id="3.30.950.10">
    <property type="entry name" value="Methyltransferase, Cobalt-precorrin-4 Transmethylase, Domain 2"/>
    <property type="match status" value="1"/>
</dbReference>
<dbReference type="Proteomes" id="UP000183299">
    <property type="component" value="Unassembled WGS sequence"/>
</dbReference>
<accession>A0A1I3Q1V7</accession>
<name>A0A1I3Q1V7_9RHOB</name>
<dbReference type="UniPathway" id="UPA00148"/>
<organism evidence="7 8">
    <name type="scientific">Celeribacter halophilus</name>
    <dbReference type="NCBI Taxonomy" id="576117"/>
    <lineage>
        <taxon>Bacteria</taxon>
        <taxon>Pseudomonadati</taxon>
        <taxon>Pseudomonadota</taxon>
        <taxon>Alphaproteobacteria</taxon>
        <taxon>Rhodobacterales</taxon>
        <taxon>Roseobacteraceae</taxon>
        <taxon>Celeribacter</taxon>
    </lineage>
</organism>
<dbReference type="PANTHER" id="PTHR47036">
    <property type="entry name" value="COBALT-FACTOR III C(17)-METHYLTRANSFERASE-RELATED"/>
    <property type="match status" value="1"/>
</dbReference>
<keyword evidence="3 7" id="KW-0489">Methyltransferase</keyword>
<dbReference type="EMBL" id="FORY01000003">
    <property type="protein sequence ID" value="SFJ27843.1"/>
    <property type="molecule type" value="Genomic_DNA"/>
</dbReference>
<dbReference type="InterPro" id="IPR035996">
    <property type="entry name" value="4pyrrol_Methylase_sf"/>
</dbReference>
<evidence type="ECO:0000256" key="2">
    <source>
        <dbReference type="ARBA" id="ARBA00022573"/>
    </source>
</evidence>
<dbReference type="RefSeq" id="WP_066607767.1">
    <property type="nucleotide sequence ID" value="NZ_FORY01000003.1"/>
</dbReference>
<keyword evidence="2" id="KW-0169">Cobalamin biosynthesis</keyword>
<sequence length="259" mass="28017">MSGVAQGGWLVIAGLGPGDWQLVTPEVEEALAEATDIIGYIPYVARVPDRAGLVKHASDNRVEIDRARHALELATRGRRVVVVSSGDPGVFAMASAVFEALEAGPEAWRALDLRVLPGITAMLAASARAGAPLGHDFCAINLSDNLKPWVLIEKRLRLAVEGDFAMAFYNPRSKSRPEGFARTLDLLNETCGDRRPVIFARAVSTPDEELRVVPLPECTPEMADMRTVVIVGSSRTRIIARDKAGERSPIVYTPRSVPV</sequence>
<evidence type="ECO:0000313" key="7">
    <source>
        <dbReference type="EMBL" id="SFJ27843.1"/>
    </source>
</evidence>
<dbReference type="NCBIfam" id="TIGR01466">
    <property type="entry name" value="cobJ_cbiH"/>
    <property type="match status" value="1"/>
</dbReference>
<evidence type="ECO:0000256" key="4">
    <source>
        <dbReference type="ARBA" id="ARBA00022679"/>
    </source>
</evidence>
<dbReference type="STRING" id="576117.SAMN04488138_103174"/>
<dbReference type="CDD" id="cd11646">
    <property type="entry name" value="Precorrin_3B_C17_MT"/>
    <property type="match status" value="1"/>
</dbReference>
<dbReference type="GO" id="GO:0008168">
    <property type="term" value="F:methyltransferase activity"/>
    <property type="evidence" value="ECO:0007669"/>
    <property type="project" value="UniProtKB-KW"/>
</dbReference>
<evidence type="ECO:0000313" key="8">
    <source>
        <dbReference type="Proteomes" id="UP000183299"/>
    </source>
</evidence>
<gene>
    <name evidence="7" type="ORF">SAMN04488138_103174</name>
</gene>
<dbReference type="Pfam" id="PF00590">
    <property type="entry name" value="TP_methylase"/>
    <property type="match status" value="1"/>
</dbReference>
<feature type="domain" description="Tetrapyrrole methylase" evidence="6">
    <location>
        <begin position="10"/>
        <end position="217"/>
    </location>
</feature>
<dbReference type="Gene3D" id="3.40.1010.10">
    <property type="entry name" value="Cobalt-precorrin-4 Transmethylase, Domain 1"/>
    <property type="match status" value="1"/>
</dbReference>
<evidence type="ECO:0000259" key="6">
    <source>
        <dbReference type="Pfam" id="PF00590"/>
    </source>
</evidence>
<dbReference type="InterPro" id="IPR006363">
    <property type="entry name" value="Cbl_synth_CobJ/CibH_dom"/>
</dbReference>
<dbReference type="GeneID" id="98664273"/>
<proteinExistence type="predicted"/>
<evidence type="ECO:0000256" key="1">
    <source>
        <dbReference type="ARBA" id="ARBA00004953"/>
    </source>
</evidence>
<dbReference type="GO" id="GO:0009236">
    <property type="term" value="P:cobalamin biosynthetic process"/>
    <property type="evidence" value="ECO:0007669"/>
    <property type="project" value="UniProtKB-UniPathway"/>
</dbReference>
<dbReference type="InterPro" id="IPR014776">
    <property type="entry name" value="4pyrrole_Mease_sub2"/>
</dbReference>
<keyword evidence="4 7" id="KW-0808">Transferase</keyword>
<protein>
    <submittedName>
        <fullName evidence="7">Precorrin-3 methyltransferase</fullName>
    </submittedName>
</protein>
<dbReference type="InterPro" id="IPR000878">
    <property type="entry name" value="4pyrrol_Mease"/>
</dbReference>
<evidence type="ECO:0000256" key="3">
    <source>
        <dbReference type="ARBA" id="ARBA00022603"/>
    </source>
</evidence>
<dbReference type="AlphaFoldDB" id="A0A1I3Q1V7"/>
<keyword evidence="5" id="KW-0949">S-adenosyl-L-methionine</keyword>
<dbReference type="InterPro" id="IPR051810">
    <property type="entry name" value="Precorrin_MeTrfase"/>
</dbReference>